<dbReference type="Gene3D" id="3.30.110.40">
    <property type="entry name" value="TusA-like domain"/>
    <property type="match status" value="1"/>
</dbReference>
<dbReference type="InterPro" id="IPR001455">
    <property type="entry name" value="TusA-like"/>
</dbReference>
<dbReference type="EMBL" id="JABUMX010000003">
    <property type="protein sequence ID" value="NTS32322.1"/>
    <property type="molecule type" value="Genomic_DNA"/>
</dbReference>
<protein>
    <submittedName>
        <fullName evidence="4">Sulfurtransferase TusA family protein</fullName>
    </submittedName>
</protein>
<evidence type="ECO:0000313" key="4">
    <source>
        <dbReference type="EMBL" id="NTS32322.1"/>
    </source>
</evidence>
<feature type="compositionally biased region" description="Basic residues" evidence="2">
    <location>
        <begin position="1"/>
        <end position="13"/>
    </location>
</feature>
<feature type="compositionally biased region" description="Pro residues" evidence="2">
    <location>
        <begin position="14"/>
        <end position="24"/>
    </location>
</feature>
<comment type="caution">
    <text evidence="4">The sequence shown here is derived from an EMBL/GenBank/DDBJ whole genome shotgun (WGS) entry which is preliminary data.</text>
</comment>
<dbReference type="CDD" id="cd00291">
    <property type="entry name" value="SirA_YedF_YeeD"/>
    <property type="match status" value="1"/>
</dbReference>
<dbReference type="AlphaFoldDB" id="A0A849VQV3"/>
<accession>A0A849VQV3</accession>
<dbReference type="GO" id="GO:0016740">
    <property type="term" value="F:transferase activity"/>
    <property type="evidence" value="ECO:0007669"/>
    <property type="project" value="UniProtKB-KW"/>
</dbReference>
<dbReference type="Proteomes" id="UP000550508">
    <property type="component" value="Unassembled WGS sequence"/>
</dbReference>
<keyword evidence="5" id="KW-1185">Reference proteome</keyword>
<gene>
    <name evidence="4" type="ORF">HQ945_13755</name>
</gene>
<evidence type="ECO:0000256" key="2">
    <source>
        <dbReference type="SAM" id="MobiDB-lite"/>
    </source>
</evidence>
<feature type="domain" description="UPF0033" evidence="3">
    <location>
        <begin position="54"/>
        <end position="121"/>
    </location>
</feature>
<organism evidence="4 5">
    <name type="scientific">Phyllobacterium pellucidum</name>
    <dbReference type="NCBI Taxonomy" id="2740464"/>
    <lineage>
        <taxon>Bacteria</taxon>
        <taxon>Pseudomonadati</taxon>
        <taxon>Pseudomonadota</taxon>
        <taxon>Alphaproteobacteria</taxon>
        <taxon>Hyphomicrobiales</taxon>
        <taxon>Phyllobacteriaceae</taxon>
        <taxon>Phyllobacterium</taxon>
    </lineage>
</organism>
<dbReference type="PANTHER" id="PTHR33279">
    <property type="entry name" value="SULFUR CARRIER PROTEIN YEDF-RELATED"/>
    <property type="match status" value="1"/>
</dbReference>
<keyword evidence="4" id="KW-0808">Transferase</keyword>
<proteinExistence type="inferred from homology"/>
<evidence type="ECO:0000256" key="1">
    <source>
        <dbReference type="ARBA" id="ARBA00008984"/>
    </source>
</evidence>
<dbReference type="Pfam" id="PF01206">
    <property type="entry name" value="TusA"/>
    <property type="match status" value="1"/>
</dbReference>
<feature type="region of interest" description="Disordered" evidence="2">
    <location>
        <begin position="1"/>
        <end position="46"/>
    </location>
</feature>
<dbReference type="PANTHER" id="PTHR33279:SF2">
    <property type="entry name" value="SULFUR CARRIER PROTEIN TUSA"/>
    <property type="match status" value="1"/>
</dbReference>
<dbReference type="SUPFAM" id="SSF64307">
    <property type="entry name" value="SirA-like"/>
    <property type="match status" value="1"/>
</dbReference>
<reference evidence="4 5" key="1">
    <citation type="submission" date="2020-05" db="EMBL/GenBank/DDBJ databases">
        <authorList>
            <person name="Kim M.K."/>
        </authorList>
    </citation>
    <scope>NUCLEOTIDE SEQUENCE [LARGE SCALE GENOMIC DNA]</scope>
    <source>
        <strain evidence="4 5">BT25</strain>
    </source>
</reference>
<evidence type="ECO:0000259" key="3">
    <source>
        <dbReference type="Pfam" id="PF01206"/>
    </source>
</evidence>
<dbReference type="InterPro" id="IPR036868">
    <property type="entry name" value="TusA-like_sf"/>
</dbReference>
<evidence type="ECO:0000313" key="5">
    <source>
        <dbReference type="Proteomes" id="UP000550508"/>
    </source>
</evidence>
<comment type="similarity">
    <text evidence="1">Belongs to the sulfur carrier protein TusA family.</text>
</comment>
<name>A0A849VQV3_9HYPH</name>
<sequence length="125" mass="14359">MRQHLPSRRRPPRRPPVQSIPPRQPRLSNSLRQHLPRRPGGKLSVTRDVPDEIYDLRGLNCPLPVMKTRRKLLDMPAGSRLWVETSDPLAVIDMPNFCQTEGHQLIETISIVGGHRFHIERGDPI</sequence>